<protein>
    <submittedName>
        <fullName evidence="1">Uncharacterized protein</fullName>
    </submittedName>
</protein>
<accession>A0A2S7N4Z4</accession>
<name>A0A2S7N4Z4_9BACI</name>
<dbReference type="EMBL" id="PKOZ01000001">
    <property type="protein sequence ID" value="PQD97152.1"/>
    <property type="molecule type" value="Genomic_DNA"/>
</dbReference>
<evidence type="ECO:0000313" key="1">
    <source>
        <dbReference type="EMBL" id="PQD97152.1"/>
    </source>
</evidence>
<dbReference type="AlphaFoldDB" id="A0A2S7N4Z4"/>
<keyword evidence="2" id="KW-1185">Reference proteome</keyword>
<comment type="caution">
    <text evidence="1">The sequence shown here is derived from an EMBL/GenBank/DDBJ whole genome shotgun (WGS) entry which is preliminary data.</text>
</comment>
<evidence type="ECO:0000313" key="2">
    <source>
        <dbReference type="Proteomes" id="UP000239663"/>
    </source>
</evidence>
<gene>
    <name evidence="1" type="ORF">CYL18_04570</name>
</gene>
<dbReference type="RefSeq" id="WP_104848247.1">
    <property type="nucleotide sequence ID" value="NZ_PKOZ01000001.1"/>
</dbReference>
<dbReference type="Proteomes" id="UP000239663">
    <property type="component" value="Unassembled WGS sequence"/>
</dbReference>
<reference evidence="1 2" key="1">
    <citation type="submission" date="2017-12" db="EMBL/GenBank/DDBJ databases">
        <title>Taxonomic description and draft genome of Pradoshia cofamensis Gen. nov., sp. nov., a thermotolerant bacillale isolated from anterior gut of earthworm Eisenia fetida.</title>
        <authorList>
            <person name="Saha T."/>
            <person name="Chakraborty R."/>
        </authorList>
    </citation>
    <scope>NUCLEOTIDE SEQUENCE [LARGE SCALE GENOMIC DNA]</scope>
    <source>
        <strain evidence="1 2">EAG3</strain>
    </source>
</reference>
<proteinExistence type="predicted"/>
<dbReference type="OrthoDB" id="1691135at2"/>
<sequence length="145" mass="16669">MLQQIKIANWLVEADISKTREFYNKGISVCDCLDCKNFVEACKHLDTSVAIFFNNLGINPAMPANLSIFPTKETMIKQYIGNYHFVGKVLKGEFNTFENAFEIKSFMFDFSDDLAFVPEDFPDPVLQLDFDAEIPWVLDEHPDEI</sequence>
<organism evidence="1 2">
    <name type="scientific">Pradoshia eiseniae</name>
    <dbReference type="NCBI Taxonomy" id="2064768"/>
    <lineage>
        <taxon>Bacteria</taxon>
        <taxon>Bacillati</taxon>
        <taxon>Bacillota</taxon>
        <taxon>Bacilli</taxon>
        <taxon>Bacillales</taxon>
        <taxon>Bacillaceae</taxon>
        <taxon>Pradoshia</taxon>
    </lineage>
</organism>